<proteinExistence type="predicted"/>
<dbReference type="SUPFAM" id="SSF56784">
    <property type="entry name" value="HAD-like"/>
    <property type="match status" value="1"/>
</dbReference>
<dbReference type="InterPro" id="IPR006439">
    <property type="entry name" value="HAD-SF_hydro_IA"/>
</dbReference>
<gene>
    <name evidence="1" type="ORF">B0T11DRAFT_297658</name>
</gene>
<dbReference type="Gene3D" id="3.40.50.1000">
    <property type="entry name" value="HAD superfamily/HAD-like"/>
    <property type="match status" value="2"/>
</dbReference>
<dbReference type="Proteomes" id="UP000813385">
    <property type="component" value="Unassembled WGS sequence"/>
</dbReference>
<dbReference type="SFLD" id="SFLDG01129">
    <property type="entry name" value="C1.5:_HAD__Beta-PGM__Phosphata"/>
    <property type="match status" value="1"/>
</dbReference>
<protein>
    <submittedName>
        <fullName evidence="1">HAD-like domain-containing protein</fullName>
    </submittedName>
</protein>
<dbReference type="PANTHER" id="PTHR47478">
    <property type="match status" value="1"/>
</dbReference>
<sequence length="213" mass="23663">MTILFDLDNTLFDHVNSLKHAISAVREKFDHLQTFSTDELISKYNAALQSTYDAYLRGDIAHDQGNEKKVMTFFHDVGFPSPTLEKVQKLAEQHPEVSKRFAVFERMTMDQKAKAECIGVAHLVDQIITSEEAGVSKPNMRIFKRAATAMGVDMSSMIMVGDSIESDIRGALDAGISPVLYSPLAEQDETLIQGTQVPTIHHMSHLLNLLGIS</sequence>
<dbReference type="PANTHER" id="PTHR47478:SF1">
    <property type="entry name" value="PYRIMIDINE 5'-NUCLEOTIDASE YJJG"/>
    <property type="match status" value="1"/>
</dbReference>
<evidence type="ECO:0000313" key="1">
    <source>
        <dbReference type="EMBL" id="KAH7362187.1"/>
    </source>
</evidence>
<dbReference type="InterPro" id="IPR036412">
    <property type="entry name" value="HAD-like_sf"/>
</dbReference>
<organism evidence="1 2">
    <name type="scientific">Plectosphaerella cucumerina</name>
    <dbReference type="NCBI Taxonomy" id="40658"/>
    <lineage>
        <taxon>Eukaryota</taxon>
        <taxon>Fungi</taxon>
        <taxon>Dikarya</taxon>
        <taxon>Ascomycota</taxon>
        <taxon>Pezizomycotina</taxon>
        <taxon>Sordariomycetes</taxon>
        <taxon>Hypocreomycetidae</taxon>
        <taxon>Glomerellales</taxon>
        <taxon>Plectosphaerellaceae</taxon>
        <taxon>Plectosphaerella</taxon>
    </lineage>
</organism>
<dbReference type="OrthoDB" id="444127at2759"/>
<dbReference type="InterPro" id="IPR041492">
    <property type="entry name" value="HAD_2"/>
</dbReference>
<dbReference type="InterPro" id="IPR023198">
    <property type="entry name" value="PGP-like_dom2"/>
</dbReference>
<dbReference type="SFLD" id="SFLDS00003">
    <property type="entry name" value="Haloacid_Dehalogenase"/>
    <property type="match status" value="1"/>
</dbReference>
<dbReference type="NCBIfam" id="TIGR01549">
    <property type="entry name" value="HAD-SF-IA-v1"/>
    <property type="match status" value="1"/>
</dbReference>
<evidence type="ECO:0000313" key="2">
    <source>
        <dbReference type="Proteomes" id="UP000813385"/>
    </source>
</evidence>
<keyword evidence="2" id="KW-1185">Reference proteome</keyword>
<reference evidence="1" key="1">
    <citation type="journal article" date="2021" name="Nat. Commun.">
        <title>Genetic determinants of endophytism in the Arabidopsis root mycobiome.</title>
        <authorList>
            <person name="Mesny F."/>
            <person name="Miyauchi S."/>
            <person name="Thiergart T."/>
            <person name="Pickel B."/>
            <person name="Atanasova L."/>
            <person name="Karlsson M."/>
            <person name="Huettel B."/>
            <person name="Barry K.W."/>
            <person name="Haridas S."/>
            <person name="Chen C."/>
            <person name="Bauer D."/>
            <person name="Andreopoulos W."/>
            <person name="Pangilinan J."/>
            <person name="LaButti K."/>
            <person name="Riley R."/>
            <person name="Lipzen A."/>
            <person name="Clum A."/>
            <person name="Drula E."/>
            <person name="Henrissat B."/>
            <person name="Kohler A."/>
            <person name="Grigoriev I.V."/>
            <person name="Martin F.M."/>
            <person name="Hacquard S."/>
        </authorList>
    </citation>
    <scope>NUCLEOTIDE SEQUENCE</scope>
    <source>
        <strain evidence="1">MPI-CAGE-AT-0016</strain>
    </source>
</reference>
<accession>A0A8K0X314</accession>
<comment type="caution">
    <text evidence="1">The sequence shown here is derived from an EMBL/GenBank/DDBJ whole genome shotgun (WGS) entry which is preliminary data.</text>
</comment>
<dbReference type="EMBL" id="JAGPXD010000003">
    <property type="protein sequence ID" value="KAH7362187.1"/>
    <property type="molecule type" value="Genomic_DNA"/>
</dbReference>
<dbReference type="Pfam" id="PF13419">
    <property type="entry name" value="HAD_2"/>
    <property type="match status" value="1"/>
</dbReference>
<dbReference type="AlphaFoldDB" id="A0A8K0X314"/>
<dbReference type="Gene3D" id="1.10.150.240">
    <property type="entry name" value="Putative phosphatase, domain 2"/>
    <property type="match status" value="1"/>
</dbReference>
<dbReference type="InterPro" id="IPR023214">
    <property type="entry name" value="HAD_sf"/>
</dbReference>
<dbReference type="InterPro" id="IPR052550">
    <property type="entry name" value="Pyrimidine_5'-ntase_YjjG"/>
</dbReference>
<name>A0A8K0X314_9PEZI</name>
<dbReference type="GO" id="GO:0016791">
    <property type="term" value="F:phosphatase activity"/>
    <property type="evidence" value="ECO:0007669"/>
    <property type="project" value="UniProtKB-ARBA"/>
</dbReference>